<dbReference type="InterPro" id="IPR000639">
    <property type="entry name" value="Epox_hydrolase-like"/>
</dbReference>
<sequence>MKEVRVLINGLETNYKIAGSGPAILVLHGWGGSSDSWVKVQEILSEKGYQVIAPDFPGLGVSANPPIAWGVEEYADFVLRFAEKLELDKFFLLGHSFGGRIAIKFSTLHPNKLKSLILIGSAGLQRSKSWSLRQRVVIKGLKFFHFLAELPILNIFYNSLRRAIYIFSGTRDYYSIKSPVMRETFKKVIEEDLFDCLPQIKNKTLVVWGEKDNLTPQSIAHLLKEKIADSELAIIPGVGHSPHLKSPEQLSEIILKFLNK</sequence>
<reference evidence="2 3" key="1">
    <citation type="journal article" date="2016" name="Nat. Commun.">
        <title>Thousands of microbial genomes shed light on interconnected biogeochemical processes in an aquifer system.</title>
        <authorList>
            <person name="Anantharaman K."/>
            <person name="Brown C.T."/>
            <person name="Hug L.A."/>
            <person name="Sharon I."/>
            <person name="Castelle C.J."/>
            <person name="Probst A.J."/>
            <person name="Thomas B.C."/>
            <person name="Singh A."/>
            <person name="Wilkins M.J."/>
            <person name="Karaoz U."/>
            <person name="Brodie E.L."/>
            <person name="Williams K.H."/>
            <person name="Hubbard S.S."/>
            <person name="Banfield J.F."/>
        </authorList>
    </citation>
    <scope>NUCLEOTIDE SEQUENCE [LARGE SCALE GENOMIC DNA]</scope>
</reference>
<dbReference type="Proteomes" id="UP000176662">
    <property type="component" value="Unassembled WGS sequence"/>
</dbReference>
<dbReference type="InterPro" id="IPR000073">
    <property type="entry name" value="AB_hydrolase_1"/>
</dbReference>
<accession>A0A1G2DXS5</accession>
<dbReference type="InterPro" id="IPR029058">
    <property type="entry name" value="AB_hydrolase_fold"/>
</dbReference>
<dbReference type="Pfam" id="PF00561">
    <property type="entry name" value="Abhydrolase_1"/>
    <property type="match status" value="1"/>
</dbReference>
<evidence type="ECO:0000259" key="1">
    <source>
        <dbReference type="Pfam" id="PF00561"/>
    </source>
</evidence>
<dbReference type="GO" id="GO:0016020">
    <property type="term" value="C:membrane"/>
    <property type="evidence" value="ECO:0007669"/>
    <property type="project" value="TreeGrafter"/>
</dbReference>
<gene>
    <name evidence="2" type="ORF">A2Z68_02275</name>
</gene>
<dbReference type="GO" id="GO:0003824">
    <property type="term" value="F:catalytic activity"/>
    <property type="evidence" value="ECO:0007669"/>
    <property type="project" value="InterPro"/>
</dbReference>
<dbReference type="EMBL" id="MHLX01000041">
    <property type="protein sequence ID" value="OGZ18374.1"/>
    <property type="molecule type" value="Genomic_DNA"/>
</dbReference>
<protein>
    <recommendedName>
        <fullName evidence="1">AB hydrolase-1 domain-containing protein</fullName>
    </recommendedName>
</protein>
<organism evidence="2 3">
    <name type="scientific">Candidatus Nealsonbacteria bacterium RBG_13_38_11</name>
    <dbReference type="NCBI Taxonomy" id="1801662"/>
    <lineage>
        <taxon>Bacteria</taxon>
        <taxon>Candidatus Nealsoniibacteriota</taxon>
    </lineage>
</organism>
<proteinExistence type="predicted"/>
<dbReference type="SUPFAM" id="SSF53474">
    <property type="entry name" value="alpha/beta-Hydrolases"/>
    <property type="match status" value="1"/>
</dbReference>
<dbReference type="InterPro" id="IPR050266">
    <property type="entry name" value="AB_hydrolase_sf"/>
</dbReference>
<evidence type="ECO:0000313" key="2">
    <source>
        <dbReference type="EMBL" id="OGZ18374.1"/>
    </source>
</evidence>
<dbReference type="PRINTS" id="PR00111">
    <property type="entry name" value="ABHYDROLASE"/>
</dbReference>
<dbReference type="Gene3D" id="3.40.50.1820">
    <property type="entry name" value="alpha/beta hydrolase"/>
    <property type="match status" value="1"/>
</dbReference>
<dbReference type="PANTHER" id="PTHR43798">
    <property type="entry name" value="MONOACYLGLYCEROL LIPASE"/>
    <property type="match status" value="1"/>
</dbReference>
<feature type="domain" description="AB hydrolase-1" evidence="1">
    <location>
        <begin position="22"/>
        <end position="136"/>
    </location>
</feature>
<dbReference type="AlphaFoldDB" id="A0A1G2DXS5"/>
<evidence type="ECO:0000313" key="3">
    <source>
        <dbReference type="Proteomes" id="UP000176662"/>
    </source>
</evidence>
<comment type="caution">
    <text evidence="2">The sequence shown here is derived from an EMBL/GenBank/DDBJ whole genome shotgun (WGS) entry which is preliminary data.</text>
</comment>
<dbReference type="PRINTS" id="PR00412">
    <property type="entry name" value="EPOXHYDRLASE"/>
</dbReference>
<dbReference type="PANTHER" id="PTHR43798:SF33">
    <property type="entry name" value="HYDROLASE, PUTATIVE (AFU_ORTHOLOGUE AFUA_2G14860)-RELATED"/>
    <property type="match status" value="1"/>
</dbReference>
<name>A0A1G2DXS5_9BACT</name>